<accession>A0A5D4SQ49</accession>
<proteinExistence type="predicted"/>
<evidence type="ECO:0000256" key="1">
    <source>
        <dbReference type="SAM" id="Phobius"/>
    </source>
</evidence>
<feature type="transmembrane region" description="Helical" evidence="1">
    <location>
        <begin position="193"/>
        <end position="210"/>
    </location>
</feature>
<feature type="transmembrane region" description="Helical" evidence="1">
    <location>
        <begin position="164"/>
        <end position="186"/>
    </location>
</feature>
<evidence type="ECO:0000313" key="2">
    <source>
        <dbReference type="EMBL" id="TYS65477.1"/>
    </source>
</evidence>
<dbReference type="PANTHER" id="PTHR33802:SF1">
    <property type="entry name" value="XK-RELATED PROTEIN"/>
    <property type="match status" value="1"/>
</dbReference>
<sequence>MKKFYILHSISCLAFLFVLWASFLSPVSESGDNRQMNETLFQPAPYAFSIWGLIYVLIAIWLVRGFLSSGDERELYRDTAPWFSISAVLSGLSITAGLAVKGLDAILLIASLAALCMVYVKIKKNQYHRTFFRVPFSFYLGWTSIAVIVIIFQQFTDFGIGEFLAIGELGWTNIMLIAGALLAIGFMLLQKDIIYPLVFIWGYIGIAVEQRGQASVVWTAAAACILIAAAGLIYIFRKNNKAGNQAEQKV</sequence>
<feature type="transmembrane region" description="Helical" evidence="1">
    <location>
        <begin position="105"/>
        <end position="122"/>
    </location>
</feature>
<dbReference type="EMBL" id="VTES01000002">
    <property type="protein sequence ID" value="TYS65477.1"/>
    <property type="molecule type" value="Genomic_DNA"/>
</dbReference>
<dbReference type="PANTHER" id="PTHR33802">
    <property type="entry name" value="SI:CH211-161H7.5-RELATED"/>
    <property type="match status" value="1"/>
</dbReference>
<evidence type="ECO:0008006" key="4">
    <source>
        <dbReference type="Google" id="ProtNLM"/>
    </source>
</evidence>
<keyword evidence="1" id="KW-1133">Transmembrane helix</keyword>
<evidence type="ECO:0000313" key="3">
    <source>
        <dbReference type="Proteomes" id="UP000323732"/>
    </source>
</evidence>
<dbReference type="InterPro" id="IPR038330">
    <property type="entry name" value="TspO/MBR-related_sf"/>
</dbReference>
<keyword evidence="1" id="KW-0472">Membrane</keyword>
<name>A0A5D4SQ49_9BACI</name>
<dbReference type="Proteomes" id="UP000323732">
    <property type="component" value="Unassembled WGS sequence"/>
</dbReference>
<reference evidence="2 3" key="1">
    <citation type="submission" date="2019-08" db="EMBL/GenBank/DDBJ databases">
        <title>Bacillus genomes from the desert of Cuatro Cienegas, Coahuila.</title>
        <authorList>
            <person name="Olmedo-Alvarez G."/>
        </authorList>
    </citation>
    <scope>NUCLEOTIDE SEQUENCE [LARGE SCALE GENOMIC DNA]</scope>
    <source>
        <strain evidence="2 3">CH37_1T</strain>
    </source>
</reference>
<comment type="caution">
    <text evidence="2">The sequence shown here is derived from an EMBL/GenBank/DDBJ whole genome shotgun (WGS) entry which is preliminary data.</text>
</comment>
<feature type="transmembrane region" description="Helical" evidence="1">
    <location>
        <begin position="46"/>
        <end position="67"/>
    </location>
</feature>
<protein>
    <recommendedName>
        <fullName evidence="4">Tryptophan-rich sensory protein</fullName>
    </recommendedName>
</protein>
<feature type="transmembrane region" description="Helical" evidence="1">
    <location>
        <begin position="134"/>
        <end position="152"/>
    </location>
</feature>
<dbReference type="Gene3D" id="1.20.1260.100">
    <property type="entry name" value="TspO/MBR protein"/>
    <property type="match status" value="1"/>
</dbReference>
<keyword evidence="1" id="KW-0812">Transmembrane</keyword>
<dbReference type="RefSeq" id="WP_148949599.1">
    <property type="nucleotide sequence ID" value="NZ_VTES01000002.1"/>
</dbReference>
<organism evidence="2 3">
    <name type="scientific">Bacillus infantis</name>
    <dbReference type="NCBI Taxonomy" id="324767"/>
    <lineage>
        <taxon>Bacteria</taxon>
        <taxon>Bacillati</taxon>
        <taxon>Bacillota</taxon>
        <taxon>Bacilli</taxon>
        <taxon>Bacillales</taxon>
        <taxon>Bacillaceae</taxon>
        <taxon>Bacillus</taxon>
    </lineage>
</organism>
<gene>
    <name evidence="2" type="ORF">FZD47_09155</name>
</gene>
<dbReference type="AlphaFoldDB" id="A0A5D4SQ49"/>
<feature type="transmembrane region" description="Helical" evidence="1">
    <location>
        <begin position="216"/>
        <end position="236"/>
    </location>
</feature>
<feature type="transmembrane region" description="Helical" evidence="1">
    <location>
        <begin position="79"/>
        <end position="99"/>
    </location>
</feature>